<evidence type="ECO:0000256" key="3">
    <source>
        <dbReference type="SAM" id="SignalP"/>
    </source>
</evidence>
<keyword evidence="2" id="KW-0472">Membrane</keyword>
<dbReference type="RefSeq" id="WP_132702230.1">
    <property type="nucleotide sequence ID" value="NZ_SLZR01000011.1"/>
</dbReference>
<evidence type="ECO:0000256" key="2">
    <source>
        <dbReference type="ARBA" id="ARBA00023136"/>
    </source>
</evidence>
<gene>
    <name evidence="5" type="ORF">BCF53_111108</name>
</gene>
<dbReference type="OrthoDB" id="8909257at2"/>
<dbReference type="PANTHER" id="PTHR35603">
    <property type="match status" value="1"/>
</dbReference>
<keyword evidence="3" id="KW-0732">Signal</keyword>
<dbReference type="InterPro" id="IPR039567">
    <property type="entry name" value="Gly-zipper"/>
</dbReference>
<evidence type="ECO:0000259" key="4">
    <source>
        <dbReference type="Pfam" id="PF13488"/>
    </source>
</evidence>
<feature type="signal peptide" evidence="3">
    <location>
        <begin position="1"/>
        <end position="19"/>
    </location>
</feature>
<reference evidence="5 6" key="1">
    <citation type="submission" date="2019-03" db="EMBL/GenBank/DDBJ databases">
        <title>Genomic Encyclopedia of Archaeal and Bacterial Type Strains, Phase II (KMG-II): from individual species to whole genera.</title>
        <authorList>
            <person name="Goeker M."/>
        </authorList>
    </citation>
    <scope>NUCLEOTIDE SEQUENCE [LARGE SCALE GENOMIC DNA]</scope>
    <source>
        <strain evidence="5 6">DSM 15388</strain>
    </source>
</reference>
<proteinExistence type="predicted"/>
<keyword evidence="6" id="KW-1185">Reference proteome</keyword>
<evidence type="ECO:0000256" key="1">
    <source>
        <dbReference type="ARBA" id="ARBA00004370"/>
    </source>
</evidence>
<comment type="caution">
    <text evidence="5">The sequence shown here is derived from an EMBL/GenBank/DDBJ whole genome shotgun (WGS) entry which is preliminary data.</text>
</comment>
<feature type="domain" description="Glycine zipper" evidence="4">
    <location>
        <begin position="80"/>
        <end position="121"/>
    </location>
</feature>
<dbReference type="InterPro" id="IPR051407">
    <property type="entry name" value="Bact_OM_lipoprot/Surf_antigen"/>
</dbReference>
<evidence type="ECO:0000313" key="6">
    <source>
        <dbReference type="Proteomes" id="UP000295793"/>
    </source>
</evidence>
<dbReference type="Pfam" id="PF13488">
    <property type="entry name" value="Gly-zipper_Omp"/>
    <property type="match status" value="1"/>
</dbReference>
<sequence>MKKLIVPVALALGIFSGMAAAGPRSGEVFYVEGRVVSAVPVYETTWYYDSRERERNRFDERCRVREVEVHRSGRNNAPAGAIIGGVIGAQVGAHAGNSSESAVAGAIAGGVIGSVIGQGVREPDTVHYRVERDCDTRYRREHRELIGYDVRYRYNGREFTIQTHDHPGRYIQLRVEVQPAVR</sequence>
<dbReference type="PANTHER" id="PTHR35603:SF2">
    <property type="entry name" value="OUTER MEMBRANE LIPOPROTEIN"/>
    <property type="match status" value="1"/>
</dbReference>
<dbReference type="GO" id="GO:0016020">
    <property type="term" value="C:membrane"/>
    <property type="evidence" value="ECO:0007669"/>
    <property type="project" value="UniProtKB-SubCell"/>
</dbReference>
<dbReference type="AlphaFoldDB" id="A0A4R3I4K3"/>
<feature type="chain" id="PRO_5020475881" evidence="3">
    <location>
        <begin position="20"/>
        <end position="182"/>
    </location>
</feature>
<comment type="subcellular location">
    <subcellularLocation>
        <location evidence="1">Membrane</location>
    </subcellularLocation>
</comment>
<dbReference type="EMBL" id="SLZR01000011">
    <property type="protein sequence ID" value="TCS40013.1"/>
    <property type="molecule type" value="Genomic_DNA"/>
</dbReference>
<accession>A0A4R3I4K3</accession>
<name>A0A4R3I4K3_9GAMM</name>
<evidence type="ECO:0000313" key="5">
    <source>
        <dbReference type="EMBL" id="TCS40013.1"/>
    </source>
</evidence>
<dbReference type="Proteomes" id="UP000295793">
    <property type="component" value="Unassembled WGS sequence"/>
</dbReference>
<organism evidence="5 6">
    <name type="scientific">Reinekea marinisedimentorum</name>
    <dbReference type="NCBI Taxonomy" id="230495"/>
    <lineage>
        <taxon>Bacteria</taxon>
        <taxon>Pseudomonadati</taxon>
        <taxon>Pseudomonadota</taxon>
        <taxon>Gammaproteobacteria</taxon>
        <taxon>Oceanospirillales</taxon>
        <taxon>Saccharospirillaceae</taxon>
        <taxon>Reinekea</taxon>
    </lineage>
</organism>
<protein>
    <submittedName>
        <fullName evidence="5">Uncharacterized protein YcfJ</fullName>
    </submittedName>
</protein>